<comment type="caution">
    <text evidence="2">The sequence shown here is derived from an EMBL/GenBank/DDBJ whole genome shotgun (WGS) entry which is preliminary data.</text>
</comment>
<sequence>MAQRSAVARSSTLVSDSVKLQPPKPMKLTGIIILPPSYRRSDDESPTSSTSDAQLQLADPSSSVADFSGTEHELARGLDRRLSMSTGSLNVRFAPLPQIAPRKRRSTTPLGIASRSAMMRRRRAGTPGYDMNGDPLPPPPAWTPEEIERHAREREREREEDPLLTLGKMVKGVWRRVNNKKPAPGDEEKAGARGAVIVAERIVLAPLPADNAASGEEQGGVWEEEVSDRFPLNVSQTETIVEGRYPWLAAQLVSQHEETSSTSDDGSGKERAQSSSDDTEENSS</sequence>
<keyword evidence="3" id="KW-1185">Reference proteome</keyword>
<gene>
    <name evidence="2" type="ORF">GGX14DRAFT_587932</name>
</gene>
<proteinExistence type="predicted"/>
<name>A0AAD6Y0U8_9AGAR</name>
<reference evidence="2" key="1">
    <citation type="submission" date="2023-03" db="EMBL/GenBank/DDBJ databases">
        <title>Massive genome expansion in bonnet fungi (Mycena s.s.) driven by repeated elements and novel gene families across ecological guilds.</title>
        <authorList>
            <consortium name="Lawrence Berkeley National Laboratory"/>
            <person name="Harder C.B."/>
            <person name="Miyauchi S."/>
            <person name="Viragh M."/>
            <person name="Kuo A."/>
            <person name="Thoen E."/>
            <person name="Andreopoulos B."/>
            <person name="Lu D."/>
            <person name="Skrede I."/>
            <person name="Drula E."/>
            <person name="Henrissat B."/>
            <person name="Morin E."/>
            <person name="Kohler A."/>
            <person name="Barry K."/>
            <person name="LaButti K."/>
            <person name="Morin E."/>
            <person name="Salamov A."/>
            <person name="Lipzen A."/>
            <person name="Mereny Z."/>
            <person name="Hegedus B."/>
            <person name="Baldrian P."/>
            <person name="Stursova M."/>
            <person name="Weitz H."/>
            <person name="Taylor A."/>
            <person name="Grigoriev I.V."/>
            <person name="Nagy L.G."/>
            <person name="Martin F."/>
            <person name="Kauserud H."/>
        </authorList>
    </citation>
    <scope>NUCLEOTIDE SEQUENCE</scope>
    <source>
        <strain evidence="2">9144</strain>
    </source>
</reference>
<feature type="region of interest" description="Disordered" evidence="1">
    <location>
        <begin position="1"/>
        <end position="72"/>
    </location>
</feature>
<accession>A0AAD6Y0U8</accession>
<evidence type="ECO:0000313" key="2">
    <source>
        <dbReference type="EMBL" id="KAJ7193860.1"/>
    </source>
</evidence>
<feature type="region of interest" description="Disordered" evidence="1">
    <location>
        <begin position="252"/>
        <end position="284"/>
    </location>
</feature>
<organism evidence="2 3">
    <name type="scientific">Mycena pura</name>
    <dbReference type="NCBI Taxonomy" id="153505"/>
    <lineage>
        <taxon>Eukaryota</taxon>
        <taxon>Fungi</taxon>
        <taxon>Dikarya</taxon>
        <taxon>Basidiomycota</taxon>
        <taxon>Agaricomycotina</taxon>
        <taxon>Agaricomycetes</taxon>
        <taxon>Agaricomycetidae</taxon>
        <taxon>Agaricales</taxon>
        <taxon>Marasmiineae</taxon>
        <taxon>Mycenaceae</taxon>
        <taxon>Mycena</taxon>
    </lineage>
</organism>
<protein>
    <submittedName>
        <fullName evidence="2">Uncharacterized protein</fullName>
    </submittedName>
</protein>
<evidence type="ECO:0000256" key="1">
    <source>
        <dbReference type="SAM" id="MobiDB-lite"/>
    </source>
</evidence>
<dbReference type="EMBL" id="JARJCW010000104">
    <property type="protein sequence ID" value="KAJ7193860.1"/>
    <property type="molecule type" value="Genomic_DNA"/>
</dbReference>
<evidence type="ECO:0000313" key="3">
    <source>
        <dbReference type="Proteomes" id="UP001219525"/>
    </source>
</evidence>
<dbReference type="AlphaFoldDB" id="A0AAD6Y0U8"/>
<dbReference type="Proteomes" id="UP001219525">
    <property type="component" value="Unassembled WGS sequence"/>
</dbReference>